<name>A0ACC1S1D4_9APHY</name>
<accession>A0ACC1S1D4</accession>
<sequence length="484" mass="51711">MVQKHLEGKPALPPLFTAFGSTTGLYKRFAAHLGLSDVSPHYAFAAWLSRRWIGGNDLSGNANALIRVYFHEHASSLAYLASELASCHIPRFTPLKPSTARAQSQSALVLPILPEPTTPPQKTYEKDEDTELAILPGLTSISNARSSGVGSPDLPPHSEGKIPWWRPHLQFAACCSSLFLAGWNDGSTGPLLPRIQSNYHVDYAVVSLIFIFNCVGFITAAIANVHLTDRFGFGRVMVIGAVAQTIGYALEAPAPPFPVFVLGYAVNGFGLALQDAGANGYVASLREHAAIKMGVLHAVYGLGALCAPLSATQFYHRTRWSFQYLISVCLALAVTVVLITDVCRLGWTVTYIINVRGGGSSSGYVSSGFFGGLTFGRIALLWLNKLVGERRAVFLYTILAIGLELVVWLVPSLVGGAVAVSFIGMLLGPIYPIVMNHSARILPRSLLTGSIGWIAGFGQAGSAFIPFLTGAIASSKGIQTLQPL</sequence>
<gene>
    <name evidence="1" type="ORF">NM688_g7772</name>
</gene>
<dbReference type="Proteomes" id="UP001148662">
    <property type="component" value="Unassembled WGS sequence"/>
</dbReference>
<evidence type="ECO:0000313" key="2">
    <source>
        <dbReference type="Proteomes" id="UP001148662"/>
    </source>
</evidence>
<comment type="caution">
    <text evidence="1">The sequence shown here is derived from an EMBL/GenBank/DDBJ whole genome shotgun (WGS) entry which is preliminary data.</text>
</comment>
<organism evidence="1 2">
    <name type="scientific">Phlebia brevispora</name>
    <dbReference type="NCBI Taxonomy" id="194682"/>
    <lineage>
        <taxon>Eukaryota</taxon>
        <taxon>Fungi</taxon>
        <taxon>Dikarya</taxon>
        <taxon>Basidiomycota</taxon>
        <taxon>Agaricomycotina</taxon>
        <taxon>Agaricomycetes</taxon>
        <taxon>Polyporales</taxon>
        <taxon>Meruliaceae</taxon>
        <taxon>Phlebia</taxon>
    </lineage>
</organism>
<proteinExistence type="predicted"/>
<evidence type="ECO:0000313" key="1">
    <source>
        <dbReference type="EMBL" id="KAJ3530014.1"/>
    </source>
</evidence>
<dbReference type="EMBL" id="JANHOG010001906">
    <property type="protein sequence ID" value="KAJ3530014.1"/>
    <property type="molecule type" value="Genomic_DNA"/>
</dbReference>
<keyword evidence="2" id="KW-1185">Reference proteome</keyword>
<protein>
    <submittedName>
        <fullName evidence="1">Uncharacterized protein</fullName>
    </submittedName>
</protein>
<reference evidence="1" key="1">
    <citation type="submission" date="2022-07" db="EMBL/GenBank/DDBJ databases">
        <title>Genome Sequence of Phlebia brevispora.</title>
        <authorList>
            <person name="Buettner E."/>
        </authorList>
    </citation>
    <scope>NUCLEOTIDE SEQUENCE</scope>
    <source>
        <strain evidence="1">MPL23</strain>
    </source>
</reference>